<keyword evidence="2" id="KW-0238">DNA-binding</keyword>
<keyword evidence="6" id="KW-1185">Reference proteome</keyword>
<dbReference type="GO" id="GO:0003677">
    <property type="term" value="F:DNA binding"/>
    <property type="evidence" value="ECO:0007669"/>
    <property type="project" value="UniProtKB-KW"/>
</dbReference>
<dbReference type="InterPro" id="IPR036388">
    <property type="entry name" value="WH-like_DNA-bd_sf"/>
</dbReference>
<dbReference type="Pfam" id="PF01638">
    <property type="entry name" value="HxlR"/>
    <property type="match status" value="1"/>
</dbReference>
<dbReference type="Gene3D" id="1.10.10.10">
    <property type="entry name" value="Winged helix-like DNA-binding domain superfamily/Winged helix DNA-binding domain"/>
    <property type="match status" value="1"/>
</dbReference>
<keyword evidence="3" id="KW-0804">Transcription</keyword>
<keyword evidence="1" id="KW-0805">Transcription regulation</keyword>
<organism evidence="5 6">
    <name type="scientific">Pseudocalidococcus azoricus BACA0444</name>
    <dbReference type="NCBI Taxonomy" id="2918990"/>
    <lineage>
        <taxon>Bacteria</taxon>
        <taxon>Bacillati</taxon>
        <taxon>Cyanobacteriota</taxon>
        <taxon>Cyanophyceae</taxon>
        <taxon>Acaryochloridales</taxon>
        <taxon>Thermosynechococcaceae</taxon>
        <taxon>Pseudocalidococcus</taxon>
        <taxon>Pseudocalidococcus azoricus</taxon>
    </lineage>
</organism>
<dbReference type="RefSeq" id="WP_322879637.1">
    <property type="nucleotide sequence ID" value="NZ_JAVMIP010000030.1"/>
</dbReference>
<dbReference type="AlphaFoldDB" id="A0AAE4FWU4"/>
<evidence type="ECO:0000256" key="3">
    <source>
        <dbReference type="ARBA" id="ARBA00023163"/>
    </source>
</evidence>
<accession>A0AAE4FWU4</accession>
<sequence length="116" mass="13610">MVSSSVVSSDAWHECSERYLSEECPVSEVLDLIAHKWMVQIIYYLHKQEVVRFRQLHRLVSPITQKELMKKLRELEHTGLISRTVYAEVPPRVEYQLTELGKTLVQPVIALVYWAE</sequence>
<dbReference type="EMBL" id="JAVMIP010000030">
    <property type="protein sequence ID" value="MDS3862431.1"/>
    <property type="molecule type" value="Genomic_DNA"/>
</dbReference>
<dbReference type="PANTHER" id="PTHR33204">
    <property type="entry name" value="TRANSCRIPTIONAL REGULATOR, MARR FAMILY"/>
    <property type="match status" value="1"/>
</dbReference>
<evidence type="ECO:0000313" key="5">
    <source>
        <dbReference type="EMBL" id="MDS3862431.1"/>
    </source>
</evidence>
<dbReference type="PROSITE" id="PS51118">
    <property type="entry name" value="HTH_HXLR"/>
    <property type="match status" value="1"/>
</dbReference>
<dbReference type="SUPFAM" id="SSF46785">
    <property type="entry name" value="Winged helix' DNA-binding domain"/>
    <property type="match status" value="1"/>
</dbReference>
<proteinExistence type="predicted"/>
<evidence type="ECO:0000259" key="4">
    <source>
        <dbReference type="PROSITE" id="PS51118"/>
    </source>
</evidence>
<evidence type="ECO:0000256" key="1">
    <source>
        <dbReference type="ARBA" id="ARBA00023015"/>
    </source>
</evidence>
<gene>
    <name evidence="5" type="ORF">RIF25_16665</name>
</gene>
<reference evidence="6" key="1">
    <citation type="submission" date="2023-07" db="EMBL/GenBank/DDBJ databases">
        <authorList>
            <person name="Luz R."/>
            <person name="Cordeiro R."/>
            <person name="Fonseca A."/>
            <person name="Goncalves V."/>
        </authorList>
    </citation>
    <scope>NUCLEOTIDE SEQUENCE [LARGE SCALE GENOMIC DNA]</scope>
    <source>
        <strain evidence="6">BACA0444</strain>
    </source>
</reference>
<comment type="caution">
    <text evidence="5">The sequence shown here is derived from an EMBL/GenBank/DDBJ whole genome shotgun (WGS) entry which is preliminary data.</text>
</comment>
<feature type="domain" description="HTH hxlR-type" evidence="4">
    <location>
        <begin position="24"/>
        <end position="116"/>
    </location>
</feature>
<dbReference type="InterPro" id="IPR036390">
    <property type="entry name" value="WH_DNA-bd_sf"/>
</dbReference>
<dbReference type="Proteomes" id="UP001268256">
    <property type="component" value="Unassembled WGS sequence"/>
</dbReference>
<name>A0AAE4FWU4_9CYAN</name>
<protein>
    <submittedName>
        <fullName evidence="5">Helix-turn-helix domain-containing protein</fullName>
    </submittedName>
</protein>
<evidence type="ECO:0000313" key="6">
    <source>
        <dbReference type="Proteomes" id="UP001268256"/>
    </source>
</evidence>
<dbReference type="InterPro" id="IPR002577">
    <property type="entry name" value="HTH_HxlR"/>
</dbReference>
<evidence type="ECO:0000256" key="2">
    <source>
        <dbReference type="ARBA" id="ARBA00023125"/>
    </source>
</evidence>